<sequence>MVDQTGRRVYRRRRARRWVWIYGSPGWPEGGRIMSFFVRSRARRNQAFDEPFWKDLATWLPSITGKAVTMRTAIQVATVFACCRVIGNGMAQVPLKLRRESADGRSRIAAKDHPLYKLMALRPNSWQTSFEFRQMLAWHVELCGNAYVFKNRSVTGKMLELIPFAPGQVVARRDEYMRPLYDVIGLDGTMRTFTQDQVWHLRGPSVDGFQGLEVIGIAREAIGLAMATEESVAQLHKNGIRNSGVYSVEGTLDKTQHEALSAWVSQQFGGLKNTGKPMILDRAAKFLNTSMTSVDAQSHETRRMQVEQICSFFGVAPIKTGFADKTATFASAEEFNRAHREDCLAPRWEAFEQSAAINLLTDAEIEAGYYWDFVEEGLLRGSATQTKDVILGYVNGGLLSTNEGRALLDRNPDPDPASDRLRVPANIVGATATVDVQK</sequence>
<dbReference type="InterPro" id="IPR006427">
    <property type="entry name" value="Portal_HK97"/>
</dbReference>
<dbReference type="Pfam" id="PF04860">
    <property type="entry name" value="Phage_portal"/>
    <property type="match status" value="1"/>
</dbReference>
<name>A0A7X2LU64_9BURK</name>
<reference evidence="1 2" key="1">
    <citation type="submission" date="2019-11" db="EMBL/GenBank/DDBJ databases">
        <title>Novel species isolated from a subtropical stream in China.</title>
        <authorList>
            <person name="Lu H."/>
        </authorList>
    </citation>
    <scope>NUCLEOTIDE SEQUENCE [LARGE SCALE GENOMIC DNA]</scope>
    <source>
        <strain evidence="1 2">FT92W</strain>
    </source>
</reference>
<evidence type="ECO:0000313" key="1">
    <source>
        <dbReference type="EMBL" id="MRV72554.1"/>
    </source>
</evidence>
<dbReference type="InterPro" id="IPR006944">
    <property type="entry name" value="Phage/GTA_portal"/>
</dbReference>
<dbReference type="EMBL" id="WKJJ01000007">
    <property type="protein sequence ID" value="MRV72554.1"/>
    <property type="molecule type" value="Genomic_DNA"/>
</dbReference>
<gene>
    <name evidence="1" type="ORF">GJ700_12635</name>
</gene>
<organism evidence="1 2">
    <name type="scientific">Pseudoduganella rivuli</name>
    <dbReference type="NCBI Taxonomy" id="2666085"/>
    <lineage>
        <taxon>Bacteria</taxon>
        <taxon>Pseudomonadati</taxon>
        <taxon>Pseudomonadota</taxon>
        <taxon>Betaproteobacteria</taxon>
        <taxon>Burkholderiales</taxon>
        <taxon>Oxalobacteraceae</taxon>
        <taxon>Telluria group</taxon>
        <taxon>Pseudoduganella</taxon>
    </lineage>
</organism>
<proteinExistence type="predicted"/>
<dbReference type="NCBIfam" id="TIGR01537">
    <property type="entry name" value="portal_HK97"/>
    <property type="match status" value="1"/>
</dbReference>
<dbReference type="Proteomes" id="UP000446768">
    <property type="component" value="Unassembled WGS sequence"/>
</dbReference>
<comment type="caution">
    <text evidence="1">The sequence shown here is derived from an EMBL/GenBank/DDBJ whole genome shotgun (WGS) entry which is preliminary data.</text>
</comment>
<dbReference type="AlphaFoldDB" id="A0A7X2LU64"/>
<evidence type="ECO:0000313" key="2">
    <source>
        <dbReference type="Proteomes" id="UP000446768"/>
    </source>
</evidence>
<protein>
    <submittedName>
        <fullName evidence="1">Phage portal protein</fullName>
    </submittedName>
</protein>
<accession>A0A7X2LU64</accession>
<keyword evidence="2" id="KW-1185">Reference proteome</keyword>